<keyword evidence="4" id="KW-0539">Nucleus</keyword>
<evidence type="ECO:0000256" key="1">
    <source>
        <dbReference type="ARBA" id="ARBA00004123"/>
    </source>
</evidence>
<evidence type="ECO:0000313" key="7">
    <source>
        <dbReference type="EMBL" id="SHO77453.1"/>
    </source>
</evidence>
<feature type="region of interest" description="Disordered" evidence="5">
    <location>
        <begin position="351"/>
        <end position="498"/>
    </location>
</feature>
<evidence type="ECO:0000259" key="6">
    <source>
        <dbReference type="PROSITE" id="PS50006"/>
    </source>
</evidence>
<dbReference type="OMA" id="WHEPDAS"/>
<dbReference type="GO" id="GO:0000724">
    <property type="term" value="P:double-strand break repair via homologous recombination"/>
    <property type="evidence" value="ECO:0007669"/>
    <property type="project" value="TreeGrafter"/>
</dbReference>
<dbReference type="GO" id="GO:0003684">
    <property type="term" value="F:damaged DNA binding"/>
    <property type="evidence" value="ECO:0007669"/>
    <property type="project" value="TreeGrafter"/>
</dbReference>
<evidence type="ECO:0000313" key="8">
    <source>
        <dbReference type="Proteomes" id="UP000186303"/>
    </source>
</evidence>
<dbReference type="InterPro" id="IPR000253">
    <property type="entry name" value="FHA_dom"/>
</dbReference>
<dbReference type="PANTHER" id="PTHR12162">
    <property type="entry name" value="NIBRIN-RELATED"/>
    <property type="match status" value="1"/>
</dbReference>
<keyword evidence="3" id="KW-0234">DNA repair</keyword>
<feature type="compositionally biased region" description="Pro residues" evidence="5">
    <location>
        <begin position="398"/>
        <end position="408"/>
    </location>
</feature>
<comment type="subcellular location">
    <subcellularLocation>
        <location evidence="1">Nucleus</location>
    </subcellularLocation>
</comment>
<dbReference type="STRING" id="1230383.A0A1M8A4R1"/>
<keyword evidence="8" id="KW-1185">Reference proteome</keyword>
<dbReference type="Proteomes" id="UP000186303">
    <property type="component" value="Chromosome 3"/>
</dbReference>
<organism evidence="7 8">
    <name type="scientific">Malassezia sympodialis (strain ATCC 42132)</name>
    <name type="common">Atopic eczema-associated yeast</name>
    <dbReference type="NCBI Taxonomy" id="1230383"/>
    <lineage>
        <taxon>Eukaryota</taxon>
        <taxon>Fungi</taxon>
        <taxon>Dikarya</taxon>
        <taxon>Basidiomycota</taxon>
        <taxon>Ustilaginomycotina</taxon>
        <taxon>Malasseziomycetes</taxon>
        <taxon>Malasseziales</taxon>
        <taxon>Malasseziaceae</taxon>
        <taxon>Malassezia</taxon>
    </lineage>
</organism>
<dbReference type="OrthoDB" id="552194at2759"/>
<reference evidence="8" key="1">
    <citation type="journal article" date="2017" name="Nucleic Acids Res.">
        <title>Proteogenomics produces comprehensive and highly accurate protein-coding gene annotation in a complete genome assembly of Malassezia sympodialis.</title>
        <authorList>
            <person name="Zhu Y."/>
            <person name="Engstroem P.G."/>
            <person name="Tellgren-Roth C."/>
            <person name="Baudo C.D."/>
            <person name="Kennell J.C."/>
            <person name="Sun S."/>
            <person name="Billmyre R.B."/>
            <person name="Schroeder M.S."/>
            <person name="Andersson A."/>
            <person name="Holm T."/>
            <person name="Sigurgeirsson B."/>
            <person name="Wu G."/>
            <person name="Sankaranarayanan S.R."/>
            <person name="Siddharthan R."/>
            <person name="Sanyal K."/>
            <person name="Lundeberg J."/>
            <person name="Nystedt B."/>
            <person name="Boekhout T."/>
            <person name="Dawson T.L. Jr."/>
            <person name="Heitman J."/>
            <person name="Scheynius A."/>
            <person name="Lehtioe J."/>
        </authorList>
    </citation>
    <scope>NUCLEOTIDE SEQUENCE [LARGE SCALE GENOMIC DNA]</scope>
    <source>
        <strain evidence="8">ATCC 42132</strain>
    </source>
</reference>
<evidence type="ECO:0000256" key="2">
    <source>
        <dbReference type="ARBA" id="ARBA00022763"/>
    </source>
</evidence>
<feature type="domain" description="FHA" evidence="6">
    <location>
        <begin position="26"/>
        <end position="89"/>
    </location>
</feature>
<protein>
    <recommendedName>
        <fullName evidence="6">FHA domain-containing protein</fullName>
    </recommendedName>
</protein>
<dbReference type="GO" id="GO:0007095">
    <property type="term" value="P:mitotic G2 DNA damage checkpoint signaling"/>
    <property type="evidence" value="ECO:0007669"/>
    <property type="project" value="InterPro"/>
</dbReference>
<feature type="compositionally biased region" description="Low complexity" evidence="5">
    <location>
        <begin position="415"/>
        <end position="438"/>
    </location>
</feature>
<evidence type="ECO:0000256" key="5">
    <source>
        <dbReference type="SAM" id="MobiDB-lite"/>
    </source>
</evidence>
<dbReference type="InterPro" id="IPR040227">
    <property type="entry name" value="Nibrin-rel"/>
</dbReference>
<proteinExistence type="predicted"/>
<dbReference type="PROSITE" id="PS50006">
    <property type="entry name" value="FHA_DOMAIN"/>
    <property type="match status" value="1"/>
</dbReference>
<dbReference type="AlphaFoldDB" id="A0A1M8A4R1"/>
<accession>A0A1M8A4R1</accession>
<gene>
    <name evidence="7" type="ORF">MSYG_1791</name>
</gene>
<dbReference type="GO" id="GO:0030870">
    <property type="term" value="C:Mre11 complex"/>
    <property type="evidence" value="ECO:0007669"/>
    <property type="project" value="InterPro"/>
</dbReference>
<sequence>MWLLSCYFDGEHEPPSLRALLTDRAYTLGRKHGAVDLLVPVVRISRFSGTLTIGAMHDEDVARPGMRPSVTWTLHASSKAGSLVEGFRGRNRFQQRVRPETPMPLHDGDTLCLVPGVTATLRWQPLTVCVARVPSLETHATTAAAARLGLHLVPPAQLAEATYVCVPAVRPNKTQLLALVHGLPLVAEAFVQTLLDGPPASAWALPDPSAFVPPSDPRLPPDAQISRLQLRPDARRRHLFQGAALFMVVAGSARRHTDMAELARAAGAVVHVHDAAVHALQDAHEAERALSRARAHTTHPMYVVVAEDAAPLATSVPSTATRLGLVRLPGGLTAITQGILDVQRWDQMAPAPVSEAQPRTDTPDVSSVGEVTVDVTSDRSVDRAPCPSEGGSEVLEVPPEPEPAGPDPAPEREAPAAPVPRDAPAAAPTEAPRAQGAAHGPSLPRRAGTRQARRSHLLDELLGVQAPEPAQPPPPAVAAASLTEGRPPSPIPSASPLEMAPLARPSLLQVQVVPMLRQARGAREARRPRRQRLSRRVALVLDAPGVSDTMGEQGDDL</sequence>
<keyword evidence="2" id="KW-0227">DNA damage</keyword>
<evidence type="ECO:0000256" key="3">
    <source>
        <dbReference type="ARBA" id="ARBA00023204"/>
    </source>
</evidence>
<name>A0A1M8A4R1_MALS4</name>
<dbReference type="PANTHER" id="PTHR12162:SF0">
    <property type="entry name" value="NIBRIN"/>
    <property type="match status" value="1"/>
</dbReference>
<evidence type="ECO:0000256" key="4">
    <source>
        <dbReference type="ARBA" id="ARBA00023242"/>
    </source>
</evidence>
<dbReference type="EMBL" id="LT671823">
    <property type="protein sequence ID" value="SHO77453.1"/>
    <property type="molecule type" value="Genomic_DNA"/>
</dbReference>